<keyword evidence="2" id="KW-1185">Reference proteome</keyword>
<comment type="caution">
    <text evidence="1">The sequence shown here is derived from an EMBL/GenBank/DDBJ whole genome shotgun (WGS) entry which is preliminary data.</text>
</comment>
<proteinExistence type="predicted"/>
<name>A0A8S3RM68_MYTED</name>
<reference evidence="1" key="1">
    <citation type="submission" date="2021-03" db="EMBL/GenBank/DDBJ databases">
        <authorList>
            <person name="Bekaert M."/>
        </authorList>
    </citation>
    <scope>NUCLEOTIDE SEQUENCE</scope>
</reference>
<dbReference type="EMBL" id="CAJPWZ010001143">
    <property type="protein sequence ID" value="CAG2209276.1"/>
    <property type="molecule type" value="Genomic_DNA"/>
</dbReference>
<evidence type="ECO:0000313" key="2">
    <source>
        <dbReference type="Proteomes" id="UP000683360"/>
    </source>
</evidence>
<evidence type="ECO:0000313" key="1">
    <source>
        <dbReference type="EMBL" id="CAG2209276.1"/>
    </source>
</evidence>
<sequence length="179" mass="19719">MDSGSKSSAETLGTDADSSSSLLNRIAYNNDSCDSCHALSSDLPLNDSTDSHSSDSTDLHSSNSIISRPDKSIYNEALNTEAKWARCKPNEVLILPSKLRPKKKNPKQVNSKIIGLILMKIKTLLSMSIKIQVHLLKFTPHFLSNTRCKSPNPLVQFADKNGICASIKVSCKNCSFWYD</sequence>
<protein>
    <submittedName>
        <fullName evidence="1">Uncharacterized protein</fullName>
    </submittedName>
</protein>
<accession>A0A8S3RM68</accession>
<dbReference type="Proteomes" id="UP000683360">
    <property type="component" value="Unassembled WGS sequence"/>
</dbReference>
<gene>
    <name evidence="1" type="ORF">MEDL_23409</name>
</gene>
<organism evidence="1 2">
    <name type="scientific">Mytilus edulis</name>
    <name type="common">Blue mussel</name>
    <dbReference type="NCBI Taxonomy" id="6550"/>
    <lineage>
        <taxon>Eukaryota</taxon>
        <taxon>Metazoa</taxon>
        <taxon>Spiralia</taxon>
        <taxon>Lophotrochozoa</taxon>
        <taxon>Mollusca</taxon>
        <taxon>Bivalvia</taxon>
        <taxon>Autobranchia</taxon>
        <taxon>Pteriomorphia</taxon>
        <taxon>Mytilida</taxon>
        <taxon>Mytiloidea</taxon>
        <taxon>Mytilidae</taxon>
        <taxon>Mytilinae</taxon>
        <taxon>Mytilus</taxon>
    </lineage>
</organism>
<dbReference type="OrthoDB" id="10570845at2759"/>
<dbReference type="AlphaFoldDB" id="A0A8S3RM68"/>